<dbReference type="OrthoDB" id="9793162at2"/>
<gene>
    <name evidence="3" type="ORF">FPZ43_10230</name>
</gene>
<dbReference type="GO" id="GO:0004519">
    <property type="term" value="F:endonuclease activity"/>
    <property type="evidence" value="ECO:0007669"/>
    <property type="project" value="UniProtKB-KW"/>
</dbReference>
<feature type="domain" description="Endonuclease/exonuclease/phosphatase" evidence="2">
    <location>
        <begin position="26"/>
        <end position="271"/>
    </location>
</feature>
<feature type="chain" id="PRO_5021761480" evidence="1">
    <location>
        <begin position="21"/>
        <end position="280"/>
    </location>
</feature>
<name>A0A563UDD4_9SPHI</name>
<reference evidence="3 4" key="1">
    <citation type="submission" date="2019-07" db="EMBL/GenBank/DDBJ databases">
        <authorList>
            <person name="Kim J."/>
        </authorList>
    </citation>
    <scope>NUCLEOTIDE SEQUENCE [LARGE SCALE GENOMIC DNA]</scope>
    <source>
        <strain evidence="4">dk17</strain>
    </source>
</reference>
<keyword evidence="3" id="KW-0269">Exonuclease</keyword>
<dbReference type="InterPro" id="IPR050410">
    <property type="entry name" value="CCR4/nocturin_mRNA_transcr"/>
</dbReference>
<proteinExistence type="predicted"/>
<keyword evidence="1" id="KW-0732">Signal</keyword>
<evidence type="ECO:0000313" key="4">
    <source>
        <dbReference type="Proteomes" id="UP000320042"/>
    </source>
</evidence>
<dbReference type="EMBL" id="VOEJ01000004">
    <property type="protein sequence ID" value="TWR29326.1"/>
    <property type="molecule type" value="Genomic_DNA"/>
</dbReference>
<dbReference type="Gene3D" id="3.60.10.10">
    <property type="entry name" value="Endonuclease/exonuclease/phosphatase"/>
    <property type="match status" value="1"/>
</dbReference>
<keyword evidence="3" id="KW-0378">Hydrolase</keyword>
<dbReference type="PANTHER" id="PTHR12121">
    <property type="entry name" value="CARBON CATABOLITE REPRESSOR PROTEIN 4"/>
    <property type="match status" value="1"/>
</dbReference>
<accession>A0A563UDD4</accession>
<dbReference type="InterPro" id="IPR036691">
    <property type="entry name" value="Endo/exonu/phosph_ase_sf"/>
</dbReference>
<dbReference type="GO" id="GO:0000175">
    <property type="term" value="F:3'-5'-RNA exonuclease activity"/>
    <property type="evidence" value="ECO:0007669"/>
    <property type="project" value="TreeGrafter"/>
</dbReference>
<keyword evidence="3" id="KW-0540">Nuclease</keyword>
<keyword evidence="4" id="KW-1185">Reference proteome</keyword>
<keyword evidence="3" id="KW-0255">Endonuclease</keyword>
<dbReference type="RefSeq" id="WP_146381815.1">
    <property type="nucleotide sequence ID" value="NZ_VOEJ01000004.1"/>
</dbReference>
<dbReference type="Pfam" id="PF03372">
    <property type="entry name" value="Exo_endo_phos"/>
    <property type="match status" value="1"/>
</dbReference>
<dbReference type="SUPFAM" id="SSF56219">
    <property type="entry name" value="DNase I-like"/>
    <property type="match status" value="1"/>
</dbReference>
<dbReference type="PANTHER" id="PTHR12121:SF36">
    <property type="entry name" value="ENDONUCLEASE_EXONUCLEASE_PHOSPHATASE DOMAIN-CONTAINING PROTEIN"/>
    <property type="match status" value="1"/>
</dbReference>
<protein>
    <submittedName>
        <fullName evidence="3">Endonuclease/exonuclease/phosphatase family protein</fullName>
    </submittedName>
</protein>
<feature type="signal peptide" evidence="1">
    <location>
        <begin position="1"/>
        <end position="20"/>
    </location>
</feature>
<comment type="caution">
    <text evidence="3">The sequence shown here is derived from an EMBL/GenBank/DDBJ whole genome shotgun (WGS) entry which is preliminary data.</text>
</comment>
<sequence length="280" mass="31375">MKKLFFILFISVVAHTLSYAQQLNIATYNLRNANRGDSTAGNGWGQRFPEIAKLIQFQDLDIFGTQEAKYHQLTNLADSLPGYKWYGVGRDDGKHGGEFSAIYYKSDRFKVIKGGNFWMSTDTEKPNKGWDAALPRLCTWVQFKEAKTGFTFYFFNLHMDHIGVIARRESAKLVLAKLKAMAGKTRAILTGDFNVDQSSDSYAVINNSGVLKDSYVLSPVKLAPADTFNGFDSTTKGSNRIDHIFVSPQFKVQRYGILTNTYGGGKTPSDHYPVVAVLKY</sequence>
<organism evidence="3 4">
    <name type="scientific">Mucilaginibacter pallidiroseus</name>
    <dbReference type="NCBI Taxonomy" id="2599295"/>
    <lineage>
        <taxon>Bacteria</taxon>
        <taxon>Pseudomonadati</taxon>
        <taxon>Bacteroidota</taxon>
        <taxon>Sphingobacteriia</taxon>
        <taxon>Sphingobacteriales</taxon>
        <taxon>Sphingobacteriaceae</taxon>
        <taxon>Mucilaginibacter</taxon>
    </lineage>
</organism>
<dbReference type="Proteomes" id="UP000320042">
    <property type="component" value="Unassembled WGS sequence"/>
</dbReference>
<dbReference type="CDD" id="cd09083">
    <property type="entry name" value="EEP-1"/>
    <property type="match status" value="1"/>
</dbReference>
<dbReference type="AlphaFoldDB" id="A0A563UDD4"/>
<evidence type="ECO:0000313" key="3">
    <source>
        <dbReference type="EMBL" id="TWR29326.1"/>
    </source>
</evidence>
<evidence type="ECO:0000259" key="2">
    <source>
        <dbReference type="Pfam" id="PF03372"/>
    </source>
</evidence>
<evidence type="ECO:0000256" key="1">
    <source>
        <dbReference type="SAM" id="SignalP"/>
    </source>
</evidence>
<dbReference type="InterPro" id="IPR005135">
    <property type="entry name" value="Endo/exonuclease/phosphatase"/>
</dbReference>